<dbReference type="Proteomes" id="UP001195483">
    <property type="component" value="Unassembled WGS sequence"/>
</dbReference>
<dbReference type="AlphaFoldDB" id="A0AAE0TAX8"/>
<gene>
    <name evidence="2" type="ORF">CHS0354_020457</name>
</gene>
<organism evidence="2 3">
    <name type="scientific">Potamilus streckersoni</name>
    <dbReference type="NCBI Taxonomy" id="2493646"/>
    <lineage>
        <taxon>Eukaryota</taxon>
        <taxon>Metazoa</taxon>
        <taxon>Spiralia</taxon>
        <taxon>Lophotrochozoa</taxon>
        <taxon>Mollusca</taxon>
        <taxon>Bivalvia</taxon>
        <taxon>Autobranchia</taxon>
        <taxon>Heteroconchia</taxon>
        <taxon>Palaeoheterodonta</taxon>
        <taxon>Unionida</taxon>
        <taxon>Unionoidea</taxon>
        <taxon>Unionidae</taxon>
        <taxon>Ambleminae</taxon>
        <taxon>Lampsilini</taxon>
        <taxon>Potamilus</taxon>
    </lineage>
</organism>
<dbReference type="InterPro" id="IPR031981">
    <property type="entry name" value="MIEAP_C"/>
</dbReference>
<proteinExistence type="predicted"/>
<evidence type="ECO:0000259" key="1">
    <source>
        <dbReference type="Pfam" id="PF16026"/>
    </source>
</evidence>
<reference evidence="2" key="2">
    <citation type="journal article" date="2021" name="Genome Biol. Evol.">
        <title>Developing a high-quality reference genome for a parasitic bivalve with doubly uniparental inheritance (Bivalvia: Unionida).</title>
        <authorList>
            <person name="Smith C.H."/>
        </authorList>
    </citation>
    <scope>NUCLEOTIDE SEQUENCE</scope>
    <source>
        <strain evidence="2">CHS0354</strain>
        <tissue evidence="2">Mantle</tissue>
    </source>
</reference>
<sequence>MDVFGELEKDRFVVRDIAYHLLRVVRRAYVHCQYWNRIEKKLRNEKNISGLDYEHILGRGMHEKETEVLMKRRQDMVVQDFMENMISPIVPQEIRKTAEVKFLHFAEQCAEIIWWMCVQNPAMHLEYLHDRISGQSKVHIFNSDHYRPYLKSGEFVDFCVWPLIRLHQDGPILSKGVAQGMNK</sequence>
<reference evidence="2" key="1">
    <citation type="journal article" date="2021" name="Genome Biol. Evol.">
        <title>A High-Quality Reference Genome for a Parasitic Bivalve with Doubly Uniparental Inheritance (Bivalvia: Unionida).</title>
        <authorList>
            <person name="Smith C.H."/>
        </authorList>
    </citation>
    <scope>NUCLEOTIDE SEQUENCE</scope>
    <source>
        <strain evidence="2">CHS0354</strain>
    </source>
</reference>
<evidence type="ECO:0000313" key="3">
    <source>
        <dbReference type="Proteomes" id="UP001195483"/>
    </source>
</evidence>
<reference evidence="2" key="3">
    <citation type="submission" date="2023-05" db="EMBL/GenBank/DDBJ databases">
        <authorList>
            <person name="Smith C.H."/>
        </authorList>
    </citation>
    <scope>NUCLEOTIDE SEQUENCE</scope>
    <source>
        <strain evidence="2">CHS0354</strain>
        <tissue evidence="2">Mantle</tissue>
    </source>
</reference>
<protein>
    <recommendedName>
        <fullName evidence="1">Mitochondria-eating protein C-terminal domain-containing protein</fullName>
    </recommendedName>
</protein>
<feature type="domain" description="Mitochondria-eating protein C-terminal" evidence="1">
    <location>
        <begin position="68"/>
        <end position="178"/>
    </location>
</feature>
<accession>A0AAE0TAX8</accession>
<dbReference type="Pfam" id="PF16026">
    <property type="entry name" value="MIEAP"/>
    <property type="match status" value="1"/>
</dbReference>
<comment type="caution">
    <text evidence="2">The sequence shown here is derived from an EMBL/GenBank/DDBJ whole genome shotgun (WGS) entry which is preliminary data.</text>
</comment>
<name>A0AAE0TAX8_9BIVA</name>
<evidence type="ECO:0000313" key="2">
    <source>
        <dbReference type="EMBL" id="KAK3607027.1"/>
    </source>
</evidence>
<dbReference type="EMBL" id="JAEAOA010001244">
    <property type="protein sequence ID" value="KAK3607027.1"/>
    <property type="molecule type" value="Genomic_DNA"/>
</dbReference>
<keyword evidence="3" id="KW-1185">Reference proteome</keyword>